<gene>
    <name evidence="1" type="ORF">P4O66_005381</name>
</gene>
<evidence type="ECO:0000313" key="1">
    <source>
        <dbReference type="EMBL" id="KAK1806901.1"/>
    </source>
</evidence>
<dbReference type="InterPro" id="IPR036397">
    <property type="entry name" value="RNaseH_sf"/>
</dbReference>
<dbReference type="PANTHER" id="PTHR37984">
    <property type="entry name" value="PROTEIN CBG26694"/>
    <property type="match status" value="1"/>
</dbReference>
<dbReference type="InterPro" id="IPR050951">
    <property type="entry name" value="Retrovirus_Pol_polyprotein"/>
</dbReference>
<dbReference type="SUPFAM" id="SSF53098">
    <property type="entry name" value="Ribonuclease H-like"/>
    <property type="match status" value="1"/>
</dbReference>
<dbReference type="EMBL" id="JAROKS010000001">
    <property type="protein sequence ID" value="KAK1806901.1"/>
    <property type="molecule type" value="Genomic_DNA"/>
</dbReference>
<organism evidence="1 2">
    <name type="scientific">Electrophorus voltai</name>
    <dbReference type="NCBI Taxonomy" id="2609070"/>
    <lineage>
        <taxon>Eukaryota</taxon>
        <taxon>Metazoa</taxon>
        <taxon>Chordata</taxon>
        <taxon>Craniata</taxon>
        <taxon>Vertebrata</taxon>
        <taxon>Euteleostomi</taxon>
        <taxon>Actinopterygii</taxon>
        <taxon>Neopterygii</taxon>
        <taxon>Teleostei</taxon>
        <taxon>Ostariophysi</taxon>
        <taxon>Gymnotiformes</taxon>
        <taxon>Gymnotoidei</taxon>
        <taxon>Gymnotidae</taxon>
        <taxon>Electrophorus</taxon>
    </lineage>
</organism>
<evidence type="ECO:0008006" key="3">
    <source>
        <dbReference type="Google" id="ProtNLM"/>
    </source>
</evidence>
<comment type="caution">
    <text evidence="1">The sequence shown here is derived from an EMBL/GenBank/DDBJ whole genome shotgun (WGS) entry which is preliminary data.</text>
</comment>
<evidence type="ECO:0000313" key="2">
    <source>
        <dbReference type="Proteomes" id="UP001239994"/>
    </source>
</evidence>
<keyword evidence="2" id="KW-1185">Reference proteome</keyword>
<dbReference type="PANTHER" id="PTHR37984:SF15">
    <property type="entry name" value="INTEGRASE CATALYTIC DOMAIN-CONTAINING PROTEIN"/>
    <property type="match status" value="1"/>
</dbReference>
<dbReference type="Gene3D" id="3.30.420.10">
    <property type="entry name" value="Ribonuclease H-like superfamily/Ribonuclease H"/>
    <property type="match status" value="1"/>
</dbReference>
<accession>A0AAD8ZX82</accession>
<name>A0AAD8ZX82_9TELE</name>
<protein>
    <recommendedName>
        <fullName evidence="3">Integrase catalytic domain-containing protein</fullName>
    </recommendedName>
</protein>
<proteinExistence type="predicted"/>
<sequence length="208" mass="23852">MEFRTLAAGSHWNKAALIDVFLNELRGELQAELACKQEVSTLNEAVHYVVLCSACARSKTPRTSPAGWAQFTSRVWRELLGKLNITISLRSGYHPQANSQVERVNQELGKFLCLYYQQHPEIWSSDLTWADYAQNSLCHAGMKLTTFECVLGYQTPLYPWNSPTSDQLAVEEWCRGRARVWEETHRWLCSAIAAYKRKADRRRGPSRV</sequence>
<dbReference type="GO" id="GO:0003676">
    <property type="term" value="F:nucleic acid binding"/>
    <property type="evidence" value="ECO:0007669"/>
    <property type="project" value="InterPro"/>
</dbReference>
<dbReference type="InterPro" id="IPR012337">
    <property type="entry name" value="RNaseH-like_sf"/>
</dbReference>
<dbReference type="Proteomes" id="UP001239994">
    <property type="component" value="Unassembled WGS sequence"/>
</dbReference>
<reference evidence="1" key="1">
    <citation type="submission" date="2023-03" db="EMBL/GenBank/DDBJ databases">
        <title>Electrophorus voltai genome.</title>
        <authorList>
            <person name="Bian C."/>
        </authorList>
    </citation>
    <scope>NUCLEOTIDE SEQUENCE</scope>
    <source>
        <strain evidence="1">CB-2022</strain>
        <tissue evidence="1">Muscle</tissue>
    </source>
</reference>
<dbReference type="AlphaFoldDB" id="A0AAD8ZX82"/>